<evidence type="ECO:0000313" key="2">
    <source>
        <dbReference type="Proteomes" id="UP001491310"/>
    </source>
</evidence>
<name>A0ABR2Z0R9_9CHLO</name>
<comment type="caution">
    <text evidence="1">The sequence shown here is derived from an EMBL/GenBank/DDBJ whole genome shotgun (WGS) entry which is preliminary data.</text>
</comment>
<organism evidence="1 2">
    <name type="scientific">Coccomyxa subellipsoidea</name>
    <dbReference type="NCBI Taxonomy" id="248742"/>
    <lineage>
        <taxon>Eukaryota</taxon>
        <taxon>Viridiplantae</taxon>
        <taxon>Chlorophyta</taxon>
        <taxon>core chlorophytes</taxon>
        <taxon>Trebouxiophyceae</taxon>
        <taxon>Trebouxiophyceae incertae sedis</taxon>
        <taxon>Coccomyxaceae</taxon>
        <taxon>Coccomyxa</taxon>
    </lineage>
</organism>
<proteinExistence type="predicted"/>
<dbReference type="EMBL" id="JALJOT010000002">
    <property type="protein sequence ID" value="KAK9917570.1"/>
    <property type="molecule type" value="Genomic_DNA"/>
</dbReference>
<accession>A0ABR2Z0R9</accession>
<sequence>MLQTYNPILRQQRAMYRILPSAN</sequence>
<gene>
    <name evidence="1" type="ORF">WJX75_005880</name>
</gene>
<keyword evidence="2" id="KW-1185">Reference proteome</keyword>
<dbReference type="Proteomes" id="UP001491310">
    <property type="component" value="Unassembled WGS sequence"/>
</dbReference>
<evidence type="ECO:0000313" key="1">
    <source>
        <dbReference type="EMBL" id="KAK9917570.1"/>
    </source>
</evidence>
<protein>
    <submittedName>
        <fullName evidence="1">Uncharacterized protein</fullName>
    </submittedName>
</protein>
<reference evidence="1 2" key="1">
    <citation type="journal article" date="2024" name="Nat. Commun.">
        <title>Phylogenomics reveals the evolutionary origins of lichenization in chlorophyte algae.</title>
        <authorList>
            <person name="Puginier C."/>
            <person name="Libourel C."/>
            <person name="Otte J."/>
            <person name="Skaloud P."/>
            <person name="Haon M."/>
            <person name="Grisel S."/>
            <person name="Petersen M."/>
            <person name="Berrin J.G."/>
            <person name="Delaux P.M."/>
            <person name="Dal Grande F."/>
            <person name="Keller J."/>
        </authorList>
    </citation>
    <scope>NUCLEOTIDE SEQUENCE [LARGE SCALE GENOMIC DNA]</scope>
    <source>
        <strain evidence="1 2">SAG 216-7</strain>
    </source>
</reference>